<dbReference type="PANTHER" id="PTHR30250:SF11">
    <property type="entry name" value="O-ANTIGEN TRANSPORTER-RELATED"/>
    <property type="match status" value="1"/>
</dbReference>
<evidence type="ECO:0008006" key="9">
    <source>
        <dbReference type="Google" id="ProtNLM"/>
    </source>
</evidence>
<feature type="transmembrane region" description="Helical" evidence="6">
    <location>
        <begin position="390"/>
        <end position="408"/>
    </location>
</feature>
<dbReference type="Pfam" id="PF01943">
    <property type="entry name" value="Polysacc_synt"/>
    <property type="match status" value="1"/>
</dbReference>
<feature type="transmembrane region" description="Helical" evidence="6">
    <location>
        <begin position="420"/>
        <end position="439"/>
    </location>
</feature>
<evidence type="ECO:0000313" key="7">
    <source>
        <dbReference type="EMBL" id="AWO01171.1"/>
    </source>
</evidence>
<sequence length="482" mass="54235">MSLKKNFLIYGLGNMLYTAVVLLLVPIYLEKLNITDYGLYSIFYVTGNLLSVLFSLSVSNGILRYFSEYSGLKERKEAVSSLLVIFFLIFLVIAGLTFAVRAAGFNVLEAFKLPDNPAFISLMLTWAFSRILFNMILGVLRANNESIKYVILSISDVLSLFLINYFIIYHTAFAVEHIFWGYTISSLLSVLTGSIFIARYFAFRLHQPAVKYLVTYGMPLSIANTISYLISYGNRYFLLYFTSEREVAIFDVAQKITGILGIVLVNGFMIAFTPYYLSLHQSATALEFNSKINLVLAIFTRVFFFMGGGVIVADHYFLSLLSKPEYLSSSFYTPFLIMANAFNVLFMLLAMTTNIHKRTSIEMFITCIMLIMGMSANLLLIPLLGMIGCAISQIIMTFAGFIAINIYNKRNYPLNYQLKPLVVSIFIFIAVTVSDYFIVRLEIPVSYKLLVSALALALSGLQFLPSLPGLKATLQSFTRNSL</sequence>
<dbReference type="InterPro" id="IPR002797">
    <property type="entry name" value="Polysacc_synth"/>
</dbReference>
<feature type="transmembrane region" description="Helical" evidence="6">
    <location>
        <begin position="331"/>
        <end position="351"/>
    </location>
</feature>
<name>A0ABN5LP77_9BACT</name>
<comment type="subcellular location">
    <subcellularLocation>
        <location evidence="1">Cell membrane</location>
        <topology evidence="1">Multi-pass membrane protein</topology>
    </subcellularLocation>
</comment>
<feature type="transmembrane region" description="Helical" evidence="6">
    <location>
        <begin position="363"/>
        <end position="384"/>
    </location>
</feature>
<protein>
    <recommendedName>
        <fullName evidence="9">Polysaccharide biosynthesis protein C-terminal domain-containing protein</fullName>
    </recommendedName>
</protein>
<feature type="transmembrane region" description="Helical" evidence="6">
    <location>
        <begin position="179"/>
        <end position="201"/>
    </location>
</feature>
<dbReference type="EMBL" id="CP029600">
    <property type="protein sequence ID" value="AWO01171.1"/>
    <property type="molecule type" value="Genomic_DNA"/>
</dbReference>
<dbReference type="InterPro" id="IPR050833">
    <property type="entry name" value="Poly_Biosynth_Transport"/>
</dbReference>
<feature type="transmembrane region" description="Helical" evidence="6">
    <location>
        <begin position="41"/>
        <end position="66"/>
    </location>
</feature>
<evidence type="ECO:0000256" key="4">
    <source>
        <dbReference type="ARBA" id="ARBA00022989"/>
    </source>
</evidence>
<evidence type="ECO:0000256" key="1">
    <source>
        <dbReference type="ARBA" id="ARBA00004651"/>
    </source>
</evidence>
<evidence type="ECO:0000256" key="2">
    <source>
        <dbReference type="ARBA" id="ARBA00022475"/>
    </source>
</evidence>
<feature type="transmembrane region" description="Helical" evidence="6">
    <location>
        <begin position="252"/>
        <end position="272"/>
    </location>
</feature>
<proteinExistence type="predicted"/>
<keyword evidence="3 6" id="KW-0812">Transmembrane</keyword>
<reference evidence="7 8" key="1">
    <citation type="submission" date="2018-05" db="EMBL/GenBank/DDBJ databases">
        <title>Chitinophaga sp. nov., isolated from rhizosphere soil of Alhagi.</title>
        <authorList>
            <person name="Liu Y."/>
        </authorList>
    </citation>
    <scope>NUCLEOTIDE SEQUENCE [LARGE SCALE GENOMIC DNA]</scope>
    <source>
        <strain evidence="7 8">T22</strain>
    </source>
</reference>
<feature type="transmembrane region" description="Helical" evidence="6">
    <location>
        <begin position="149"/>
        <end position="167"/>
    </location>
</feature>
<evidence type="ECO:0000256" key="5">
    <source>
        <dbReference type="ARBA" id="ARBA00023136"/>
    </source>
</evidence>
<keyword evidence="2" id="KW-1003">Cell membrane</keyword>
<dbReference type="Proteomes" id="UP000246099">
    <property type="component" value="Chromosome"/>
</dbReference>
<accession>A0ABN5LP77</accession>
<keyword evidence="4 6" id="KW-1133">Transmembrane helix</keyword>
<gene>
    <name evidence="7" type="ORF">DLD77_05435</name>
</gene>
<evidence type="ECO:0000313" key="8">
    <source>
        <dbReference type="Proteomes" id="UP000246099"/>
    </source>
</evidence>
<organism evidence="7 8">
    <name type="scientific">Chitinophaga alhagiae</name>
    <dbReference type="NCBI Taxonomy" id="2203219"/>
    <lineage>
        <taxon>Bacteria</taxon>
        <taxon>Pseudomonadati</taxon>
        <taxon>Bacteroidota</taxon>
        <taxon>Chitinophagia</taxon>
        <taxon>Chitinophagales</taxon>
        <taxon>Chitinophagaceae</taxon>
        <taxon>Chitinophaga</taxon>
    </lineage>
</organism>
<feature type="transmembrane region" description="Helical" evidence="6">
    <location>
        <begin position="445"/>
        <end position="464"/>
    </location>
</feature>
<feature type="transmembrane region" description="Helical" evidence="6">
    <location>
        <begin position="7"/>
        <end position="29"/>
    </location>
</feature>
<keyword evidence="5 6" id="KW-0472">Membrane</keyword>
<keyword evidence="8" id="KW-1185">Reference proteome</keyword>
<feature type="transmembrane region" description="Helical" evidence="6">
    <location>
        <begin position="78"/>
        <end position="98"/>
    </location>
</feature>
<dbReference type="PANTHER" id="PTHR30250">
    <property type="entry name" value="PST FAMILY PREDICTED COLANIC ACID TRANSPORTER"/>
    <property type="match status" value="1"/>
</dbReference>
<dbReference type="RefSeq" id="WP_119077386.1">
    <property type="nucleotide sequence ID" value="NZ_CP029600.1"/>
</dbReference>
<feature type="transmembrane region" description="Helical" evidence="6">
    <location>
        <begin position="292"/>
        <end position="311"/>
    </location>
</feature>
<feature type="transmembrane region" description="Helical" evidence="6">
    <location>
        <begin position="118"/>
        <end position="137"/>
    </location>
</feature>
<feature type="transmembrane region" description="Helical" evidence="6">
    <location>
        <begin position="213"/>
        <end position="232"/>
    </location>
</feature>
<evidence type="ECO:0000256" key="3">
    <source>
        <dbReference type="ARBA" id="ARBA00022692"/>
    </source>
</evidence>
<evidence type="ECO:0000256" key="6">
    <source>
        <dbReference type="SAM" id="Phobius"/>
    </source>
</evidence>